<dbReference type="InterPro" id="IPR000257">
    <property type="entry name" value="Uroporphyrinogen_deCOase"/>
</dbReference>
<organism evidence="2">
    <name type="scientific">Uncultured Desulfatiglans sp</name>
    <dbReference type="NCBI Taxonomy" id="1748965"/>
    <lineage>
        <taxon>Bacteria</taxon>
        <taxon>Pseudomonadati</taxon>
        <taxon>Thermodesulfobacteriota</taxon>
        <taxon>Desulfobacteria</taxon>
        <taxon>Desulfatiglandales</taxon>
        <taxon>Desulfatiglandaceae</taxon>
        <taxon>Desulfatiglans</taxon>
        <taxon>environmental samples</taxon>
    </lineage>
</organism>
<accession>A0A653A929</accession>
<dbReference type="EMBL" id="UPXX01000027">
    <property type="protein sequence ID" value="VBB44458.1"/>
    <property type="molecule type" value="Genomic_DNA"/>
</dbReference>
<dbReference type="AlphaFoldDB" id="A0A653A929"/>
<evidence type="ECO:0000259" key="1">
    <source>
        <dbReference type="Pfam" id="PF01208"/>
    </source>
</evidence>
<evidence type="ECO:0000313" key="2">
    <source>
        <dbReference type="EMBL" id="VBB44458.1"/>
    </source>
</evidence>
<dbReference type="GO" id="GO:0006779">
    <property type="term" value="P:porphyrin-containing compound biosynthetic process"/>
    <property type="evidence" value="ECO:0007669"/>
    <property type="project" value="InterPro"/>
</dbReference>
<gene>
    <name evidence="2" type="ORF">TRIP_B330564</name>
</gene>
<name>A0A653A929_UNCDX</name>
<dbReference type="InterPro" id="IPR038071">
    <property type="entry name" value="UROD/MetE-like_sf"/>
</dbReference>
<dbReference type="Gene3D" id="3.20.20.210">
    <property type="match status" value="1"/>
</dbReference>
<reference evidence="2" key="1">
    <citation type="submission" date="2018-07" db="EMBL/GenBank/DDBJ databases">
        <authorList>
            <consortium name="Genoscope - CEA"/>
            <person name="William W."/>
        </authorList>
    </citation>
    <scope>NUCLEOTIDE SEQUENCE</scope>
    <source>
        <strain evidence="2">IK1</strain>
    </source>
</reference>
<proteinExistence type="predicted"/>
<dbReference type="Pfam" id="PF01208">
    <property type="entry name" value="URO-D"/>
    <property type="match status" value="1"/>
</dbReference>
<protein>
    <recommendedName>
        <fullName evidence="1">Uroporphyrinogen decarboxylase (URO-D) domain-containing protein</fullName>
    </recommendedName>
</protein>
<dbReference type="GO" id="GO:0004853">
    <property type="term" value="F:uroporphyrinogen decarboxylase activity"/>
    <property type="evidence" value="ECO:0007669"/>
    <property type="project" value="InterPro"/>
</dbReference>
<feature type="domain" description="Uroporphyrinogen decarboxylase (URO-D)" evidence="1">
    <location>
        <begin position="16"/>
        <end position="196"/>
    </location>
</feature>
<dbReference type="SUPFAM" id="SSF51726">
    <property type="entry name" value="UROD/MetE-like"/>
    <property type="match status" value="1"/>
</dbReference>
<sequence length="334" mass="37694">MGKKKSPKRLWKDLFDHKALQRPLFIPLVYSYASRIGRMPFQEMLSDSTRFAKALMSAQELFGYDAVLSHYDPYLELELLGRSFEWVPKGVKEMVVSSGGKSAVTDRKIIAAEVPPVNLIFDAAAEMREVIGQDIPVIGVVNSPVTLLRAILRDRFSLKEADFPEAKVFLNDIQGIVLDLVKAYCNLRVDAIWLIEEDWEGIEASEVERIKPIYQTFWNVLDYFDVRSIMAFHRYDIAELETYFSIGADAVFFAGAQAYDIELEKLSVLMERNEMCAGVACPFPDSADRSALFDSILSQVMDAGSGFFLSTPLEVALDTPIESLTEMVERITEP</sequence>